<feature type="transmembrane region" description="Helical" evidence="2">
    <location>
        <begin position="297"/>
        <end position="321"/>
    </location>
</feature>
<evidence type="ECO:0000256" key="2">
    <source>
        <dbReference type="SAM" id="Phobius"/>
    </source>
</evidence>
<accession>H5USI0</accession>
<comment type="caution">
    <text evidence="4">The sequence shown here is derived from an EMBL/GenBank/DDBJ whole genome shotgun (WGS) entry which is preliminary data.</text>
</comment>
<dbReference type="STRING" id="1089455.MOPEL_078_00770"/>
<evidence type="ECO:0000259" key="3">
    <source>
        <dbReference type="Pfam" id="PF06808"/>
    </source>
</evidence>
<dbReference type="NCBIfam" id="TIGR02123">
    <property type="entry name" value="TRAP_fused"/>
    <property type="match status" value="1"/>
</dbReference>
<feature type="transmembrane region" description="Helical" evidence="2">
    <location>
        <begin position="691"/>
        <end position="721"/>
    </location>
</feature>
<feature type="transmembrane region" description="Helical" evidence="2">
    <location>
        <begin position="566"/>
        <end position="593"/>
    </location>
</feature>
<dbReference type="RefSeq" id="WP_009482586.1">
    <property type="nucleotide sequence ID" value="NZ_BAFE01000056.1"/>
</dbReference>
<feature type="transmembrane region" description="Helical" evidence="2">
    <location>
        <begin position="496"/>
        <end position="518"/>
    </location>
</feature>
<organism evidence="4 5">
    <name type="scientific">Mobilicoccus pelagius NBRC 104925</name>
    <dbReference type="NCBI Taxonomy" id="1089455"/>
    <lineage>
        <taxon>Bacteria</taxon>
        <taxon>Bacillati</taxon>
        <taxon>Actinomycetota</taxon>
        <taxon>Actinomycetes</taxon>
        <taxon>Micrococcales</taxon>
        <taxon>Dermatophilaceae</taxon>
        <taxon>Mobilicoccus</taxon>
    </lineage>
</organism>
<feature type="transmembrane region" description="Helical" evidence="2">
    <location>
        <begin position="65"/>
        <end position="85"/>
    </location>
</feature>
<sequence>MPATIPPDRADGTTPTHPGRIDTASTTTASDVPTTQDHVPSADELIAQFDEEQPARRLPRCLDRFVFGWCLLVAILVVRQVFLPLPQGSHYYLVVFLGVTLPLVFLVYRGDPLLRRSDGPRATPTDDRPSWLDWGLAVLAAFVALYPVLPLPAGPLGGGGFGAFLGRQGSLLPLDVVAGALLLVLVLEAANRTTGWVLPTAALLFFAYAWFGGWLPMSWDVAHQGLGLSQIVNSLFNETSGFFGVPLDVAATYIVLFTIYGSVLHRIGAGGFFVEFSLALFRRSGAAPGRTVATSGFLLGTVSGSGTATAVTLGSFAWPILRRAGYPAEAAGGMLAASGIGAILSPPTMGAAAFIIAEYLNVPYMQVLTWAIVPTLLYYLGIFLAVEMDAKRFGVHEVDVRIPPAWHIFRRFGYHFVSLGVIVLFLAVGIPPFKAVVYATLVALAFGLLEVLFTGHLPGSVLDEDTHGTEPGGTRGGLGEFAGVILRALSDGVRTALPVIAVCAAAGVITSAIAKTGLAQVLSEFLVAIADAIAPNPTVLLILSAVFSAAAILVLGLAVPVTASFILAWVVIGPALISLGVAPPAVAMFIFYYAVLSEVSPPTALAAVAAAAITGGKVVDTMWQACKYTLPAFLAPIAFVVTPAGAHLLLAGAPGPVVASVLVSMVAVASLAVATGGWLRGPVTRIERLGFLLAAVFLLYLHPLSIGIGGGILLVSCVLHVHRTRKGTR</sequence>
<keyword evidence="5" id="KW-1185">Reference proteome</keyword>
<gene>
    <name evidence="4" type="ORF">MOPEL_078_00770</name>
</gene>
<dbReference type="Proteomes" id="UP000004367">
    <property type="component" value="Unassembled WGS sequence"/>
</dbReference>
<keyword evidence="2" id="KW-0812">Transmembrane</keyword>
<evidence type="ECO:0000313" key="4">
    <source>
        <dbReference type="EMBL" id="GAB48688.1"/>
    </source>
</evidence>
<feature type="transmembrane region" description="Helical" evidence="2">
    <location>
        <begin position="239"/>
        <end position="260"/>
    </location>
</feature>
<keyword evidence="2" id="KW-0472">Membrane</keyword>
<dbReference type="InterPro" id="IPR011853">
    <property type="entry name" value="TRAP_DctM-Dct_fused"/>
</dbReference>
<evidence type="ECO:0000313" key="5">
    <source>
        <dbReference type="Proteomes" id="UP000004367"/>
    </source>
</evidence>
<feature type="transmembrane region" description="Helical" evidence="2">
    <location>
        <begin position="436"/>
        <end position="453"/>
    </location>
</feature>
<feature type="transmembrane region" description="Helical" evidence="2">
    <location>
        <begin position="657"/>
        <end position="679"/>
    </location>
</feature>
<dbReference type="OrthoDB" id="9759894at2"/>
<reference evidence="4 5" key="1">
    <citation type="submission" date="2012-02" db="EMBL/GenBank/DDBJ databases">
        <title>Whole genome shotgun sequence of Mobilicoccus pelagius NBRC 104925.</title>
        <authorList>
            <person name="Yoshida Y."/>
            <person name="Hosoyama A."/>
            <person name="Tsuchikane K."/>
            <person name="Katsumata H."/>
            <person name="Yamazaki S."/>
            <person name="Fujita N."/>
        </authorList>
    </citation>
    <scope>NUCLEOTIDE SEQUENCE [LARGE SCALE GENOMIC DNA]</scope>
    <source>
        <strain evidence="4 5">NBRC 104925</strain>
    </source>
</reference>
<feature type="transmembrane region" description="Helical" evidence="2">
    <location>
        <begin position="91"/>
        <end position="110"/>
    </location>
</feature>
<dbReference type="Pfam" id="PF06808">
    <property type="entry name" value="DctM"/>
    <property type="match status" value="1"/>
</dbReference>
<feature type="domain" description="TRAP C4-dicarboxylate transport system permease DctM subunit" evidence="3">
    <location>
        <begin position="182"/>
        <end position="643"/>
    </location>
</feature>
<feature type="transmembrane region" description="Helical" evidence="2">
    <location>
        <begin position="131"/>
        <end position="149"/>
    </location>
</feature>
<dbReference type="AlphaFoldDB" id="H5USI0"/>
<feature type="transmembrane region" description="Helical" evidence="2">
    <location>
        <begin position="169"/>
        <end position="189"/>
    </location>
</feature>
<feature type="transmembrane region" description="Helical" evidence="2">
    <location>
        <begin position="631"/>
        <end position="651"/>
    </location>
</feature>
<evidence type="ECO:0000256" key="1">
    <source>
        <dbReference type="SAM" id="MobiDB-lite"/>
    </source>
</evidence>
<dbReference type="InterPro" id="IPR010656">
    <property type="entry name" value="DctM"/>
</dbReference>
<dbReference type="PANTHER" id="PTHR43849">
    <property type="entry name" value="BLL3936 PROTEIN"/>
    <property type="match status" value="1"/>
</dbReference>
<feature type="transmembrane region" description="Helical" evidence="2">
    <location>
        <begin position="412"/>
        <end position="430"/>
    </location>
</feature>
<feature type="transmembrane region" description="Helical" evidence="2">
    <location>
        <begin position="599"/>
        <end position="619"/>
    </location>
</feature>
<feature type="region of interest" description="Disordered" evidence="1">
    <location>
        <begin position="1"/>
        <end position="37"/>
    </location>
</feature>
<dbReference type="eggNOG" id="COG4666">
    <property type="taxonomic scope" value="Bacteria"/>
</dbReference>
<feature type="transmembrane region" description="Helical" evidence="2">
    <location>
        <begin position="196"/>
        <end position="219"/>
    </location>
</feature>
<feature type="transmembrane region" description="Helical" evidence="2">
    <location>
        <begin position="368"/>
        <end position="386"/>
    </location>
</feature>
<feature type="transmembrane region" description="Helical" evidence="2">
    <location>
        <begin position="333"/>
        <end position="356"/>
    </location>
</feature>
<dbReference type="PANTHER" id="PTHR43849:SF2">
    <property type="entry name" value="BLL3936 PROTEIN"/>
    <property type="match status" value="1"/>
</dbReference>
<feature type="transmembrane region" description="Helical" evidence="2">
    <location>
        <begin position="538"/>
        <end position="559"/>
    </location>
</feature>
<keyword evidence="2" id="KW-1133">Transmembrane helix</keyword>
<proteinExistence type="predicted"/>
<protein>
    <recommendedName>
        <fullName evidence="3">TRAP C4-dicarboxylate transport system permease DctM subunit domain-containing protein</fullName>
    </recommendedName>
</protein>
<dbReference type="EMBL" id="BAFE01000056">
    <property type="protein sequence ID" value="GAB48688.1"/>
    <property type="molecule type" value="Genomic_DNA"/>
</dbReference>
<name>H5USI0_9MICO</name>
<feature type="compositionally biased region" description="Polar residues" evidence="1">
    <location>
        <begin position="23"/>
        <end position="37"/>
    </location>
</feature>